<feature type="signal peptide" evidence="1">
    <location>
        <begin position="1"/>
        <end position="19"/>
    </location>
</feature>
<dbReference type="Proteomes" id="UP000503483">
    <property type="component" value="Chromosome"/>
</dbReference>
<gene>
    <name evidence="2" type="ORF">AACT_2841</name>
</gene>
<dbReference type="KEGG" id="paco:AACT_2841"/>
<evidence type="ECO:0000313" key="2">
    <source>
        <dbReference type="EMBL" id="QKE29904.1"/>
    </source>
</evidence>
<dbReference type="EMBL" id="CP042652">
    <property type="protein sequence ID" value="QKE29904.1"/>
    <property type="molecule type" value="Genomic_DNA"/>
</dbReference>
<protein>
    <submittedName>
        <fullName evidence="2">AMIN domain-containing protein</fullName>
    </submittedName>
</protein>
<dbReference type="RefSeq" id="WP_172128066.1">
    <property type="nucleotide sequence ID" value="NZ_CP042652.1"/>
</dbReference>
<feature type="chain" id="PRO_5027055217" evidence="1">
    <location>
        <begin position="20"/>
        <end position="255"/>
    </location>
</feature>
<keyword evidence="3" id="KW-1185">Reference proteome</keyword>
<accession>A0A6M8F3T3</accession>
<keyword evidence="1" id="KW-0732">Signal</keyword>
<name>A0A6M8F3T3_9BACT</name>
<dbReference type="AlphaFoldDB" id="A0A6M8F3T3"/>
<sequence>MKTLFLFTLTIILSINLNARENPFAVTDAYEEASAKIFEINETPKTLEAAQEAQYIKEMQEKMSKVTSLNPDANKNKVEEAVNRIAPIIKDTPPALKTYSKKEVDSMIQKTKSQTEQKTKEIVKKELSKTQAVEPTQVVYVKPRPDVIDEDELISKQLLSFLKIEFNDNKLIIHTDHEVSKKFSIIKENKIIIDYKAKINFLTKKDDIDSRNYKKITIGNHKNEGYFRVAIELIDKPSKYDVKYESNLITISKIN</sequence>
<evidence type="ECO:0000256" key="1">
    <source>
        <dbReference type="SAM" id="SignalP"/>
    </source>
</evidence>
<proteinExistence type="predicted"/>
<organism evidence="2 3">
    <name type="scientific">Arcobacter acticola</name>
    <dbReference type="NCBI Taxonomy" id="1849015"/>
    <lineage>
        <taxon>Bacteria</taxon>
        <taxon>Pseudomonadati</taxon>
        <taxon>Campylobacterota</taxon>
        <taxon>Epsilonproteobacteria</taxon>
        <taxon>Campylobacterales</taxon>
        <taxon>Arcobacteraceae</taxon>
        <taxon>Arcobacter</taxon>
    </lineage>
</organism>
<reference evidence="2 3" key="1">
    <citation type="submission" date="2019-08" db="EMBL/GenBank/DDBJ databases">
        <title>Complete genome sequence of Arcobacter acticola.</title>
        <authorList>
            <person name="Miller W."/>
        </authorList>
    </citation>
    <scope>NUCLEOTIDE SEQUENCE [LARGE SCALE GENOMIC DNA]</scope>
    <source>
        <strain evidence="2 3">KCTC 52212</strain>
    </source>
</reference>
<evidence type="ECO:0000313" key="3">
    <source>
        <dbReference type="Proteomes" id="UP000503483"/>
    </source>
</evidence>